<comment type="caution">
    <text evidence="2">The sequence shown here is derived from an EMBL/GenBank/DDBJ whole genome shotgun (WGS) entry which is preliminary data.</text>
</comment>
<dbReference type="Gene3D" id="1.20.1270.210">
    <property type="match status" value="1"/>
</dbReference>
<name>A0A7W8EBT3_9BACT</name>
<evidence type="ECO:0000313" key="3">
    <source>
        <dbReference type="Proteomes" id="UP000584867"/>
    </source>
</evidence>
<proteinExistence type="predicted"/>
<accession>A0A7W8EBT3</accession>
<gene>
    <name evidence="2" type="ORF">HDF15_004526</name>
</gene>
<protein>
    <submittedName>
        <fullName evidence="2">HK97 family phage portal protein</fullName>
    </submittedName>
</protein>
<dbReference type="AlphaFoldDB" id="A0A7W8EBT3"/>
<reference evidence="2 3" key="1">
    <citation type="submission" date="2020-08" db="EMBL/GenBank/DDBJ databases">
        <title>Genomic Encyclopedia of Type Strains, Phase IV (KMG-V): Genome sequencing to study the core and pangenomes of soil and plant-associated prokaryotes.</title>
        <authorList>
            <person name="Whitman W."/>
        </authorList>
    </citation>
    <scope>NUCLEOTIDE SEQUENCE [LARGE SCALE GENOMIC DNA]</scope>
    <source>
        <strain evidence="2 3">X5P3</strain>
    </source>
</reference>
<dbReference type="Gene3D" id="3.40.140.120">
    <property type="match status" value="1"/>
</dbReference>
<sequence length="405" mass="44294">MTGSNATNSGEAINHDTAMRIVTVYACIRVLSQAVASLPLSIYEKTKNGSREADSHPLQYLLSTEPNVEMDRHAFWSAIVTGLLITGNAYVRIVRNAAGQVSELFPLMPTITEPYRLPNGTLAYRTQQGQSNGTWKTLDADSVCHFRLLSMDGIKGLSPIQQAREALGLSRAAEKAGAKLFGNGARPGGLLMAPTGLNPEQKESAKKSWEMNHGGSNQGGTAVLSGDWKYQPLALSPEDSQFIQTRAMQRTEICALYGVPPNMAGDTTRLSNNNHEQSSLDFITNTLRPLLSILEGELNRKLVPQIGRKAGAYFIAFDITERLRGDFATQMQGFALGKQNGWYSSNDIRRKLGENTIDDPSADVYTTAVNMANSDQLIAQAKTENIDEQPLNPPNQDDNEPQTNY</sequence>
<organism evidence="2 3">
    <name type="scientific">Granulicella mallensis</name>
    <dbReference type="NCBI Taxonomy" id="940614"/>
    <lineage>
        <taxon>Bacteria</taxon>
        <taxon>Pseudomonadati</taxon>
        <taxon>Acidobacteriota</taxon>
        <taxon>Terriglobia</taxon>
        <taxon>Terriglobales</taxon>
        <taxon>Acidobacteriaceae</taxon>
        <taxon>Granulicella</taxon>
    </lineage>
</organism>
<dbReference type="InterPro" id="IPR006427">
    <property type="entry name" value="Portal_HK97"/>
</dbReference>
<evidence type="ECO:0000256" key="1">
    <source>
        <dbReference type="SAM" id="MobiDB-lite"/>
    </source>
</evidence>
<feature type="compositionally biased region" description="Basic and acidic residues" evidence="1">
    <location>
        <begin position="200"/>
        <end position="210"/>
    </location>
</feature>
<feature type="region of interest" description="Disordered" evidence="1">
    <location>
        <begin position="384"/>
        <end position="405"/>
    </location>
</feature>
<dbReference type="EMBL" id="JACHIO010000024">
    <property type="protein sequence ID" value="MBB5066152.1"/>
    <property type="molecule type" value="Genomic_DNA"/>
</dbReference>
<dbReference type="Proteomes" id="UP000584867">
    <property type="component" value="Unassembled WGS sequence"/>
</dbReference>
<dbReference type="InterPro" id="IPR006944">
    <property type="entry name" value="Phage/GTA_portal"/>
</dbReference>
<dbReference type="NCBIfam" id="TIGR01537">
    <property type="entry name" value="portal_HK97"/>
    <property type="match status" value="1"/>
</dbReference>
<dbReference type="Gene3D" id="3.30.1120.70">
    <property type="match status" value="1"/>
</dbReference>
<dbReference type="Pfam" id="PF04860">
    <property type="entry name" value="Phage_portal"/>
    <property type="match status" value="1"/>
</dbReference>
<feature type="region of interest" description="Disordered" evidence="1">
    <location>
        <begin position="192"/>
        <end position="220"/>
    </location>
</feature>
<dbReference type="RefSeq" id="WP_184259452.1">
    <property type="nucleotide sequence ID" value="NZ_JACHIO010000024.1"/>
</dbReference>
<evidence type="ECO:0000313" key="2">
    <source>
        <dbReference type="EMBL" id="MBB5066152.1"/>
    </source>
</evidence>